<comment type="similarity">
    <text evidence="3">Belongs to the iron/ascorbate-dependent oxidoreductase family.</text>
</comment>
<dbReference type="PROSITE" id="PS51471">
    <property type="entry name" value="FE2OG_OXY"/>
    <property type="match status" value="1"/>
</dbReference>
<keyword evidence="3" id="KW-0479">Metal-binding</keyword>
<dbReference type="InterPro" id="IPR026992">
    <property type="entry name" value="DIOX_N"/>
</dbReference>
<comment type="caution">
    <text evidence="5">The sequence shown here is derived from an EMBL/GenBank/DDBJ whole genome shotgun (WGS) entry which is preliminary data.</text>
</comment>
<dbReference type="Proteomes" id="UP001597182">
    <property type="component" value="Unassembled WGS sequence"/>
</dbReference>
<dbReference type="Gene3D" id="2.60.120.330">
    <property type="entry name" value="B-lactam Antibiotic, Isopenicillin N Synthase, Chain"/>
    <property type="match status" value="1"/>
</dbReference>
<dbReference type="GO" id="GO:0051213">
    <property type="term" value="F:dioxygenase activity"/>
    <property type="evidence" value="ECO:0007669"/>
    <property type="project" value="UniProtKB-KW"/>
</dbReference>
<evidence type="ECO:0000256" key="1">
    <source>
        <dbReference type="ARBA" id="ARBA00004792"/>
    </source>
</evidence>
<sequence length="334" mass="37128">MTLMTVPVIDISPFRSGTPALKAEVAAQVAQACTDIGFLVISGHGIADDLISRMYRATKSFFEGPLENKLAVARPEAGQIRGYSGVEQEGLGLLEDQPAPPDLKESYDIGPLDAPADDYHQAEAAGAHFAPNVWPTGVEDFEPAYRAYYQAMEGLTLEMLEIFASALDLPHDYFVDKVDKHISILRTNYYPPQLTEPKPNQIRGGAHSDYTAMTILWQEDVEGGGLQVENKAGEWVDVPVVPGTFVVNLGDSLERWTNDRWVSTMHRVVNPPHEIARTQSRISIPYFVQPNYDAVIECIPTCFDDENPAKYEPMRNGEYLYMKFTQQNTLAAAE</sequence>
<keyword evidence="3" id="KW-0408">Iron</keyword>
<dbReference type="PRINTS" id="PR00682">
    <property type="entry name" value="IPNSYNTHASE"/>
</dbReference>
<dbReference type="Pfam" id="PF03171">
    <property type="entry name" value="2OG-FeII_Oxy"/>
    <property type="match status" value="1"/>
</dbReference>
<name>A0ABW3VF73_9PSEU</name>
<proteinExistence type="inferred from homology"/>
<keyword evidence="6" id="KW-1185">Reference proteome</keyword>
<evidence type="ECO:0000259" key="4">
    <source>
        <dbReference type="PROSITE" id="PS51471"/>
    </source>
</evidence>
<gene>
    <name evidence="5" type="ORF">ACFQ34_10790</name>
</gene>
<dbReference type="SUPFAM" id="SSF51197">
    <property type="entry name" value="Clavaminate synthase-like"/>
    <property type="match status" value="1"/>
</dbReference>
<feature type="domain" description="Fe2OG dioxygenase" evidence="4">
    <location>
        <begin position="180"/>
        <end position="290"/>
    </location>
</feature>
<comment type="pathway">
    <text evidence="1">Antibiotic biosynthesis.</text>
</comment>
<reference evidence="6" key="1">
    <citation type="journal article" date="2019" name="Int. J. Syst. Evol. Microbiol.">
        <title>The Global Catalogue of Microorganisms (GCM) 10K type strain sequencing project: providing services to taxonomists for standard genome sequencing and annotation.</title>
        <authorList>
            <consortium name="The Broad Institute Genomics Platform"/>
            <consortium name="The Broad Institute Genome Sequencing Center for Infectious Disease"/>
            <person name="Wu L."/>
            <person name="Ma J."/>
        </authorList>
    </citation>
    <scope>NUCLEOTIDE SEQUENCE [LARGE SCALE GENOMIC DNA]</scope>
    <source>
        <strain evidence="6">CCUG 49018</strain>
    </source>
</reference>
<dbReference type="InterPro" id="IPR027443">
    <property type="entry name" value="IPNS-like_sf"/>
</dbReference>
<dbReference type="InterPro" id="IPR050231">
    <property type="entry name" value="Iron_ascorbate_oxido_reductase"/>
</dbReference>
<accession>A0ABW3VF73</accession>
<organism evidence="5 6">
    <name type="scientific">Pseudonocardia benzenivorans</name>
    <dbReference type="NCBI Taxonomy" id="228005"/>
    <lineage>
        <taxon>Bacteria</taxon>
        <taxon>Bacillati</taxon>
        <taxon>Actinomycetota</taxon>
        <taxon>Actinomycetes</taxon>
        <taxon>Pseudonocardiales</taxon>
        <taxon>Pseudonocardiaceae</taxon>
        <taxon>Pseudonocardia</taxon>
    </lineage>
</organism>
<dbReference type="InterPro" id="IPR005123">
    <property type="entry name" value="Oxoglu/Fe-dep_dioxygenase_dom"/>
</dbReference>
<dbReference type="InterPro" id="IPR044861">
    <property type="entry name" value="IPNS-like_FE2OG_OXY"/>
</dbReference>
<dbReference type="Pfam" id="PF14226">
    <property type="entry name" value="DIOX_N"/>
    <property type="match status" value="1"/>
</dbReference>
<keyword evidence="5" id="KW-0223">Dioxygenase</keyword>
<dbReference type="EMBL" id="JBHTMB010000082">
    <property type="protein sequence ID" value="MFD1233769.1"/>
    <property type="molecule type" value="Genomic_DNA"/>
</dbReference>
<keyword evidence="2" id="KW-0045">Antibiotic biosynthesis</keyword>
<evidence type="ECO:0000256" key="2">
    <source>
        <dbReference type="ARBA" id="ARBA00023194"/>
    </source>
</evidence>
<dbReference type="RefSeq" id="WP_339125743.1">
    <property type="nucleotide sequence ID" value="NZ_BAABKS010000053.1"/>
</dbReference>
<evidence type="ECO:0000313" key="6">
    <source>
        <dbReference type="Proteomes" id="UP001597182"/>
    </source>
</evidence>
<keyword evidence="3" id="KW-0560">Oxidoreductase</keyword>
<dbReference type="PANTHER" id="PTHR47990">
    <property type="entry name" value="2-OXOGLUTARATE (2OG) AND FE(II)-DEPENDENT OXYGENASE SUPERFAMILY PROTEIN-RELATED"/>
    <property type="match status" value="1"/>
</dbReference>
<evidence type="ECO:0000313" key="5">
    <source>
        <dbReference type="EMBL" id="MFD1233769.1"/>
    </source>
</evidence>
<evidence type="ECO:0000256" key="3">
    <source>
        <dbReference type="RuleBase" id="RU003682"/>
    </source>
</evidence>
<protein>
    <submittedName>
        <fullName evidence="5">Isopenicillin N synthase family dioxygenase</fullName>
    </submittedName>
</protein>